<evidence type="ECO:0000259" key="4">
    <source>
        <dbReference type="PROSITE" id="PS50090"/>
    </source>
</evidence>
<dbReference type="RefSeq" id="XP_018294582.1">
    <property type="nucleotide sequence ID" value="XM_018439136.1"/>
</dbReference>
<dbReference type="GO" id="GO:0008237">
    <property type="term" value="F:metallopeptidase activity"/>
    <property type="evidence" value="ECO:0007669"/>
    <property type="project" value="InterPro"/>
</dbReference>
<dbReference type="PANTHER" id="PTHR10410">
    <property type="entry name" value="EUKARYOTIC TRANSLATION INITIATION FACTOR 3 -RELATED"/>
    <property type="match status" value="1"/>
</dbReference>
<feature type="region of interest" description="Disordered" evidence="3">
    <location>
        <begin position="307"/>
        <end position="337"/>
    </location>
</feature>
<accession>A0A162UIV0</accession>
<evidence type="ECO:0000313" key="9">
    <source>
        <dbReference type="EMBL" id="OAD76542.1"/>
    </source>
</evidence>
<dbReference type="InterPro" id="IPR007526">
    <property type="entry name" value="SWIRM"/>
</dbReference>
<evidence type="ECO:0000256" key="2">
    <source>
        <dbReference type="ARBA" id="ARBA00023242"/>
    </source>
</evidence>
<evidence type="ECO:0000259" key="6">
    <source>
        <dbReference type="PROSITE" id="PS50934"/>
    </source>
</evidence>
<keyword evidence="1 9" id="KW-0238">DNA-binding</keyword>
<dbReference type="Gene3D" id="3.40.140.10">
    <property type="entry name" value="Cytidine Deaminase, domain 2"/>
    <property type="match status" value="1"/>
</dbReference>
<dbReference type="InterPro" id="IPR009057">
    <property type="entry name" value="Homeodomain-like_sf"/>
</dbReference>
<dbReference type="GO" id="GO:0010468">
    <property type="term" value="P:regulation of gene expression"/>
    <property type="evidence" value="ECO:0007669"/>
    <property type="project" value="UniProtKB-ARBA"/>
</dbReference>
<dbReference type="EMBL" id="KV440975">
    <property type="protein sequence ID" value="OAD76542.1"/>
    <property type="molecule type" value="Genomic_DNA"/>
</dbReference>
<evidence type="ECO:0000259" key="8">
    <source>
        <dbReference type="PROSITE" id="PS51294"/>
    </source>
</evidence>
<dbReference type="OrthoDB" id="118550at2759"/>
<evidence type="ECO:0000313" key="10">
    <source>
        <dbReference type="Proteomes" id="UP000077315"/>
    </source>
</evidence>
<keyword evidence="2" id="KW-0539">Nucleus</keyword>
<feature type="domain" description="Myb-like" evidence="4">
    <location>
        <begin position="54"/>
        <end position="105"/>
    </location>
</feature>
<dbReference type="InterPro" id="IPR017930">
    <property type="entry name" value="Myb_dom"/>
</dbReference>
<evidence type="ECO:0000256" key="1">
    <source>
        <dbReference type="ARBA" id="ARBA00023125"/>
    </source>
</evidence>
<dbReference type="SUPFAM" id="SSF102712">
    <property type="entry name" value="JAB1/MPN domain"/>
    <property type="match status" value="1"/>
</dbReference>
<reference evidence="10" key="1">
    <citation type="submission" date="2015-06" db="EMBL/GenBank/DDBJ databases">
        <title>Expansion of signal transduction pathways in fungi by whole-genome duplication.</title>
        <authorList>
            <consortium name="DOE Joint Genome Institute"/>
            <person name="Corrochano L.M."/>
            <person name="Kuo A."/>
            <person name="Marcet-Houben M."/>
            <person name="Polaino S."/>
            <person name="Salamov A."/>
            <person name="Villalobos J.M."/>
            <person name="Alvarez M.I."/>
            <person name="Avalos J."/>
            <person name="Benito E.P."/>
            <person name="Benoit I."/>
            <person name="Burger G."/>
            <person name="Camino L.P."/>
            <person name="Canovas D."/>
            <person name="Cerda-Olmedo E."/>
            <person name="Cheng J.-F."/>
            <person name="Dominguez A."/>
            <person name="Elias M."/>
            <person name="Eslava A.P."/>
            <person name="Glaser F."/>
            <person name="Grimwood J."/>
            <person name="Gutierrez G."/>
            <person name="Heitman J."/>
            <person name="Henrissat B."/>
            <person name="Iturriaga E.A."/>
            <person name="Lang B.F."/>
            <person name="Lavin J.L."/>
            <person name="Lee S."/>
            <person name="Li W."/>
            <person name="Lindquist E."/>
            <person name="Lopez-Garcia S."/>
            <person name="Luque E.M."/>
            <person name="Marcos A.T."/>
            <person name="Martin J."/>
            <person name="McCluskey K."/>
            <person name="Medina H.R."/>
            <person name="Miralles-Duran A."/>
            <person name="Miyazaki A."/>
            <person name="Munoz-Torres E."/>
            <person name="Oguiza J.A."/>
            <person name="Ohm R."/>
            <person name="Olmedo M."/>
            <person name="Orejas M."/>
            <person name="Ortiz-Castellanos L."/>
            <person name="Pisabarro A.G."/>
            <person name="Rodriguez-Romero J."/>
            <person name="Ruiz-Herrera J."/>
            <person name="Ruiz-Vazquez R."/>
            <person name="Sanz C."/>
            <person name="Schackwitz W."/>
            <person name="Schmutz J."/>
            <person name="Shahriari M."/>
            <person name="Shelest E."/>
            <person name="Silva-Franco F."/>
            <person name="Soanes D."/>
            <person name="Syed K."/>
            <person name="Tagua V.G."/>
            <person name="Talbot N.J."/>
            <person name="Thon M."/>
            <person name="De vries R.P."/>
            <person name="Wiebenga A."/>
            <person name="Yadav J.S."/>
            <person name="Braun E.L."/>
            <person name="Baker S."/>
            <person name="Garre V."/>
            <person name="Horwitz B."/>
            <person name="Torres-Martinez S."/>
            <person name="Idnurm A."/>
            <person name="Herrera-Estrella A."/>
            <person name="Gabaldon T."/>
            <person name="Grigoriev I.V."/>
        </authorList>
    </citation>
    <scope>NUCLEOTIDE SEQUENCE [LARGE SCALE GENOMIC DNA]</scope>
    <source>
        <strain evidence="10">NRRL 1555(-)</strain>
    </source>
</reference>
<dbReference type="GeneID" id="29000042"/>
<dbReference type="InterPro" id="IPR037518">
    <property type="entry name" value="MPN"/>
</dbReference>
<feature type="domain" description="HTH myb-type" evidence="8">
    <location>
        <begin position="54"/>
        <end position="109"/>
    </location>
</feature>
<dbReference type="PROSITE" id="PS50090">
    <property type="entry name" value="MYB_LIKE"/>
    <property type="match status" value="1"/>
</dbReference>
<name>A0A162UIV0_PHYB8</name>
<dbReference type="AlphaFoldDB" id="A0A162UIV0"/>
<dbReference type="InterPro" id="IPR001005">
    <property type="entry name" value="SANT/Myb"/>
</dbReference>
<feature type="compositionally biased region" description="Basic and acidic residues" evidence="3">
    <location>
        <begin position="315"/>
        <end position="326"/>
    </location>
</feature>
<dbReference type="PROSITE" id="PS51294">
    <property type="entry name" value="HTH_MYB"/>
    <property type="match status" value="1"/>
</dbReference>
<keyword evidence="9" id="KW-0371">Homeobox</keyword>
<feature type="domain" description="MPN" evidence="5">
    <location>
        <begin position="379"/>
        <end position="515"/>
    </location>
</feature>
<dbReference type="InterPro" id="IPR017884">
    <property type="entry name" value="SANT_dom"/>
</dbReference>
<dbReference type="STRING" id="763407.A0A162UIV0"/>
<sequence length="644" mass="73977">MLDLMNDGRTYTHQSMTIQDAMSNEDLISCESVLSKSCSSDKMIDNLSEDKNQRVSSHKNRWTAEEDALFLSGLQLYGYGNWTPISVYIKTRNIRQCKDHGRAWIRSGKIKNQVIPTPLETQSEDKISLSIETEIKAEAEIDTYIKTEEEAEVEIKTEIFENDVREQSTQEIISDIKTTIVKGPFEQLKSKDKVSFEGDTITAQEKKKNPEWFENKPSKTPERYLKIRNFILSEWETINPTYLTKIHARKGLKGCGDVNAIGRVHSYLEEVGAINVNCVATAKPPQATRRPVRKTFKSEDLYEEASQTRLKRKAQHEPGYCDRDTDSQLPTKTGDKVRPKRVIKRPEHYHDPGSFRDYDPFQLVPVGYHTDYYPAPFVVEIQNQALLVMDFHAHLAYTEIIGLMGGSFVEEDGVKKLKVSAVFPCQSVSTGIQCEMNPESEMEAREVFAQKQLSVVGWYHSHPTFEPHPSIRDIENQTVYQTLFRSENGDEPFIGVIITPYDPENLTDISKIEYLHISKQWSSAHTYRIPFACRRKVIQSQLNDETMGQLEKLVEDFKNYEHKINMSSEFGQKSRLEKLLGSLEMHIELEDKKEQKAFMDKIRLLVTTVFDSALQTDVKKNRESLKLSVTFEQPSTIESLGVLE</sequence>
<dbReference type="InterPro" id="IPR000555">
    <property type="entry name" value="JAMM/MPN+_dom"/>
</dbReference>
<dbReference type="VEuPathDB" id="FungiDB:PHYBLDRAFT_185751"/>
<evidence type="ECO:0000259" key="7">
    <source>
        <dbReference type="PROSITE" id="PS51293"/>
    </source>
</evidence>
<dbReference type="SMART" id="SM00717">
    <property type="entry name" value="SANT"/>
    <property type="match status" value="1"/>
</dbReference>
<dbReference type="CDD" id="cd00167">
    <property type="entry name" value="SANT"/>
    <property type="match status" value="1"/>
</dbReference>
<keyword evidence="10" id="KW-1185">Reference proteome</keyword>
<evidence type="ECO:0000259" key="5">
    <source>
        <dbReference type="PROSITE" id="PS50249"/>
    </source>
</evidence>
<feature type="domain" description="SWIRM" evidence="6">
    <location>
        <begin position="187"/>
        <end position="285"/>
    </location>
</feature>
<dbReference type="Pfam" id="PF01398">
    <property type="entry name" value="JAB"/>
    <property type="match status" value="1"/>
</dbReference>
<dbReference type="GO" id="GO:0003677">
    <property type="term" value="F:DNA binding"/>
    <property type="evidence" value="ECO:0007669"/>
    <property type="project" value="UniProtKB-KW"/>
</dbReference>
<dbReference type="SUPFAM" id="SSF46689">
    <property type="entry name" value="Homeodomain-like"/>
    <property type="match status" value="2"/>
</dbReference>
<dbReference type="Gene3D" id="1.10.10.10">
    <property type="entry name" value="Winged helix-like DNA-binding domain superfamily/Winged helix DNA-binding domain"/>
    <property type="match status" value="1"/>
</dbReference>
<dbReference type="InterPro" id="IPR036388">
    <property type="entry name" value="WH-like_DNA-bd_sf"/>
</dbReference>
<dbReference type="Proteomes" id="UP000077315">
    <property type="component" value="Unassembled WGS sequence"/>
</dbReference>
<organism evidence="9 10">
    <name type="scientific">Phycomyces blakesleeanus (strain ATCC 8743b / DSM 1359 / FGSC 10004 / NBRC 33097 / NRRL 1555)</name>
    <dbReference type="NCBI Taxonomy" id="763407"/>
    <lineage>
        <taxon>Eukaryota</taxon>
        <taxon>Fungi</taxon>
        <taxon>Fungi incertae sedis</taxon>
        <taxon>Mucoromycota</taxon>
        <taxon>Mucoromycotina</taxon>
        <taxon>Mucoromycetes</taxon>
        <taxon>Mucorales</taxon>
        <taxon>Phycomycetaceae</taxon>
        <taxon>Phycomyces</taxon>
    </lineage>
</organism>
<dbReference type="PROSITE" id="PS50934">
    <property type="entry name" value="SWIRM"/>
    <property type="match status" value="1"/>
</dbReference>
<proteinExistence type="predicted"/>
<dbReference type="SMART" id="SM00232">
    <property type="entry name" value="JAB_MPN"/>
    <property type="match status" value="1"/>
</dbReference>
<dbReference type="Pfam" id="PF04433">
    <property type="entry name" value="SWIRM"/>
    <property type="match status" value="1"/>
</dbReference>
<dbReference type="PROSITE" id="PS51293">
    <property type="entry name" value="SANT"/>
    <property type="match status" value="1"/>
</dbReference>
<evidence type="ECO:0000256" key="3">
    <source>
        <dbReference type="SAM" id="MobiDB-lite"/>
    </source>
</evidence>
<protein>
    <submittedName>
        <fullName evidence="9">Homeodomain-like DNA binding domain-containing transcription factor</fullName>
    </submittedName>
</protein>
<dbReference type="Pfam" id="PF00249">
    <property type="entry name" value="Myb_DNA-binding"/>
    <property type="match status" value="1"/>
</dbReference>
<dbReference type="InterPro" id="IPR050242">
    <property type="entry name" value="JAMM_MPN+_peptidase_M67A"/>
</dbReference>
<feature type="domain" description="SANT" evidence="7">
    <location>
        <begin position="57"/>
        <end position="109"/>
    </location>
</feature>
<gene>
    <name evidence="9" type="ORF">PHYBLDRAFT_185751</name>
</gene>
<dbReference type="PROSITE" id="PS50249">
    <property type="entry name" value="MPN"/>
    <property type="match status" value="1"/>
</dbReference>
<dbReference type="Gene3D" id="1.10.10.60">
    <property type="entry name" value="Homeodomain-like"/>
    <property type="match status" value="1"/>
</dbReference>
<dbReference type="InParanoid" id="A0A162UIV0"/>